<dbReference type="SUPFAM" id="SSF55811">
    <property type="entry name" value="Nudix"/>
    <property type="match status" value="1"/>
</dbReference>
<comment type="caution">
    <text evidence="6">The sequence shown here is derived from an EMBL/GenBank/DDBJ whole genome shotgun (WGS) entry which is preliminary data.</text>
</comment>
<dbReference type="RefSeq" id="WP_021856013.1">
    <property type="nucleotide sequence ID" value="NZ_DAWBWQ010000083.1"/>
</dbReference>
<evidence type="ECO:0000313" key="6">
    <source>
        <dbReference type="EMBL" id="KOO69186.1"/>
    </source>
</evidence>
<keyword evidence="3" id="KW-0378">Hydrolase</keyword>
<dbReference type="CDD" id="cd04681">
    <property type="entry name" value="NUDIX_Hydrolase"/>
    <property type="match status" value="1"/>
</dbReference>
<dbReference type="GO" id="GO:0019677">
    <property type="term" value="P:NAD+ catabolic process"/>
    <property type="evidence" value="ECO:0007669"/>
    <property type="project" value="TreeGrafter"/>
</dbReference>
<dbReference type="Gene3D" id="3.90.79.10">
    <property type="entry name" value="Nucleoside Triphosphate Pyrophosphohydrolase"/>
    <property type="match status" value="1"/>
</dbReference>
<protein>
    <submittedName>
        <fullName evidence="6">DNA mismatch repair protein MutT</fullName>
    </submittedName>
</protein>
<dbReference type="PANTHER" id="PTHR42904:SF12">
    <property type="entry name" value="ADP-RIBOSE PYROPHOSPHATASE-RELATED"/>
    <property type="match status" value="1"/>
</dbReference>
<dbReference type="GO" id="GO:0005829">
    <property type="term" value="C:cytosol"/>
    <property type="evidence" value="ECO:0007669"/>
    <property type="project" value="TreeGrafter"/>
</dbReference>
<dbReference type="PANTHER" id="PTHR42904">
    <property type="entry name" value="NUDIX HYDROLASE, NUDC SUBFAMILY"/>
    <property type="match status" value="1"/>
</dbReference>
<gene>
    <name evidence="6" type="ORF">ACU52_03580</name>
</gene>
<evidence type="ECO:0000259" key="5">
    <source>
        <dbReference type="PROSITE" id="PS51462"/>
    </source>
</evidence>
<dbReference type="InterPro" id="IPR015797">
    <property type="entry name" value="NUDIX_hydrolase-like_dom_sf"/>
</dbReference>
<sequence>MNLLEKFEYCPVCGSSHFEKDTQKSKKCSNCGFEYFMNPAAAVVAFITNDKGELLVEKRNNEPAKGTLDLPGGFADVLETAEESIMREVKEETGLTVTEARYLFSLPNVYRYSGLDIQTLDMFFACKVEDASQLKAMDDAAECMWIAPEDIHTELFGLRSVRQGLYEYLNIDGNRR</sequence>
<evidence type="ECO:0000256" key="4">
    <source>
        <dbReference type="ARBA" id="ARBA00022842"/>
    </source>
</evidence>
<feature type="domain" description="Nudix hydrolase" evidence="5">
    <location>
        <begin position="38"/>
        <end position="171"/>
    </location>
</feature>
<dbReference type="GO" id="GO:0046872">
    <property type="term" value="F:metal ion binding"/>
    <property type="evidence" value="ECO:0007669"/>
    <property type="project" value="UniProtKB-KW"/>
</dbReference>
<dbReference type="Pfam" id="PF00293">
    <property type="entry name" value="NUDIX"/>
    <property type="match status" value="1"/>
</dbReference>
<dbReference type="InterPro" id="IPR000086">
    <property type="entry name" value="NUDIX_hydrolase_dom"/>
</dbReference>
<dbReference type="GO" id="GO:0035529">
    <property type="term" value="F:NADH pyrophosphatase activity"/>
    <property type="evidence" value="ECO:0007669"/>
    <property type="project" value="TreeGrafter"/>
</dbReference>
<keyword evidence="2" id="KW-0479">Metal-binding</keyword>
<dbReference type="AlphaFoldDB" id="A0A8E1UR46"/>
<proteinExistence type="predicted"/>
<dbReference type="Proteomes" id="UP000036951">
    <property type="component" value="Unassembled WGS sequence"/>
</dbReference>
<dbReference type="EMBL" id="LFQU01000004">
    <property type="protein sequence ID" value="KOO69186.1"/>
    <property type="molecule type" value="Genomic_DNA"/>
</dbReference>
<dbReference type="OrthoDB" id="9786141at2"/>
<evidence type="ECO:0000256" key="3">
    <source>
        <dbReference type="ARBA" id="ARBA00022801"/>
    </source>
</evidence>
<keyword evidence="7" id="KW-1185">Reference proteome</keyword>
<evidence type="ECO:0000256" key="1">
    <source>
        <dbReference type="ARBA" id="ARBA00001946"/>
    </source>
</evidence>
<evidence type="ECO:0000256" key="2">
    <source>
        <dbReference type="ARBA" id="ARBA00022723"/>
    </source>
</evidence>
<dbReference type="PROSITE" id="PS51462">
    <property type="entry name" value="NUDIX"/>
    <property type="match status" value="1"/>
</dbReference>
<evidence type="ECO:0000313" key="7">
    <source>
        <dbReference type="Proteomes" id="UP000036951"/>
    </source>
</evidence>
<keyword evidence="4" id="KW-0460">Magnesium</keyword>
<accession>A0A8E1UR46</accession>
<reference evidence="6 7" key="1">
    <citation type="submission" date="2015-06" db="EMBL/GenBank/DDBJ databases">
        <title>Prevotella sp. 109, sp. nov., a novel member of the family Prevotellaceae isolated from human faeces.</title>
        <authorList>
            <person name="Shkoporov A.N."/>
            <person name="Chaplin A.V."/>
            <person name="Kafarskaia L.I."/>
            <person name="Efimov B.A."/>
        </authorList>
    </citation>
    <scope>NUCLEOTIDE SEQUENCE [LARGE SCALE GENOMIC DNA]</scope>
    <source>
        <strain evidence="6 7">109</strain>
    </source>
</reference>
<dbReference type="GO" id="GO:0006742">
    <property type="term" value="P:NADP+ catabolic process"/>
    <property type="evidence" value="ECO:0007669"/>
    <property type="project" value="TreeGrafter"/>
</dbReference>
<comment type="cofactor">
    <cofactor evidence="1">
        <name>Mg(2+)</name>
        <dbReference type="ChEBI" id="CHEBI:18420"/>
    </cofactor>
</comment>
<organism evidence="6 7">
    <name type="scientific">Xylanibacter rarus</name>
    <dbReference type="NCBI Taxonomy" id="1676614"/>
    <lineage>
        <taxon>Bacteria</taxon>
        <taxon>Pseudomonadati</taxon>
        <taxon>Bacteroidota</taxon>
        <taxon>Bacteroidia</taxon>
        <taxon>Bacteroidales</taxon>
        <taxon>Prevotellaceae</taxon>
        <taxon>Xylanibacter</taxon>
    </lineage>
</organism>
<name>A0A8E1UR46_9BACT</name>
<dbReference type="InterPro" id="IPR050241">
    <property type="entry name" value="NAD-cap_RNA_hydrolase_NudC"/>
</dbReference>